<evidence type="ECO:0000313" key="2">
    <source>
        <dbReference type="Proteomes" id="UP001140562"/>
    </source>
</evidence>
<proteinExistence type="predicted"/>
<protein>
    <submittedName>
        <fullName evidence="1">Uncharacterized protein</fullName>
    </submittedName>
</protein>
<comment type="caution">
    <text evidence="1">The sequence shown here is derived from an EMBL/GenBank/DDBJ whole genome shotgun (WGS) entry which is preliminary data.</text>
</comment>
<dbReference type="Proteomes" id="UP001140562">
    <property type="component" value="Unassembled WGS sequence"/>
</dbReference>
<dbReference type="OrthoDB" id="8954335at2759"/>
<evidence type="ECO:0000313" key="1">
    <source>
        <dbReference type="EMBL" id="KAJ4334506.1"/>
    </source>
</evidence>
<dbReference type="EMBL" id="JAPEUV010000076">
    <property type="protein sequence ID" value="KAJ4334506.1"/>
    <property type="molecule type" value="Genomic_DNA"/>
</dbReference>
<gene>
    <name evidence="1" type="ORF">N0V87_006834</name>
</gene>
<sequence>MGNAQSDQGEKDAWKWIKHIPVVNVAYAPIRAAVYAGKHNKQEADLSGLDFASSIVDTATCFIPGVGPAMKGASIAAKVGATAAVAVAGGAAQGGIEYGIDKGRDIVNDGKMDFDPDSYKEAGKVVSWIPGGNLVLNGIRADKGDLIEDSEWADGALTTAAWGL</sequence>
<organism evidence="1 2">
    <name type="scientific">Didymella glomerata</name>
    <dbReference type="NCBI Taxonomy" id="749621"/>
    <lineage>
        <taxon>Eukaryota</taxon>
        <taxon>Fungi</taxon>
        <taxon>Dikarya</taxon>
        <taxon>Ascomycota</taxon>
        <taxon>Pezizomycotina</taxon>
        <taxon>Dothideomycetes</taxon>
        <taxon>Pleosporomycetidae</taxon>
        <taxon>Pleosporales</taxon>
        <taxon>Pleosporineae</taxon>
        <taxon>Didymellaceae</taxon>
        <taxon>Didymella</taxon>
    </lineage>
</organism>
<dbReference type="AlphaFoldDB" id="A0A9W8WWS8"/>
<accession>A0A9W8WWS8</accession>
<keyword evidence="2" id="KW-1185">Reference proteome</keyword>
<reference evidence="1" key="1">
    <citation type="submission" date="2022-10" db="EMBL/GenBank/DDBJ databases">
        <title>Tapping the CABI collections for fungal endophytes: first genome assemblies for Collariella, Neodidymelliopsis, Ascochyta clinopodiicola, Didymella pomorum, Didymosphaeria variabile, Neocosmospora piperis and Neocucurbitaria cava.</title>
        <authorList>
            <person name="Hill R."/>
        </authorList>
    </citation>
    <scope>NUCLEOTIDE SEQUENCE</scope>
    <source>
        <strain evidence="1">IMI 360193</strain>
    </source>
</reference>
<name>A0A9W8WWS8_9PLEO</name>